<dbReference type="GO" id="GO:0140359">
    <property type="term" value="F:ABC-type transporter activity"/>
    <property type="evidence" value="ECO:0007669"/>
    <property type="project" value="InterPro"/>
</dbReference>
<dbReference type="FunFam" id="1.20.1560.10:FF:000026">
    <property type="entry name" value="Multidrug resistance-associated protein lethal(2)03659"/>
    <property type="match status" value="2"/>
</dbReference>
<gene>
    <name evidence="12" type="ORF">Dbus_chr3Rg1823</name>
</gene>
<feature type="domain" description="ABC transmembrane type-1" evidence="11">
    <location>
        <begin position="95"/>
        <end position="369"/>
    </location>
</feature>
<dbReference type="PROSITE" id="PS00211">
    <property type="entry name" value="ABC_TRANSPORTER_1"/>
    <property type="match status" value="4"/>
</dbReference>
<dbReference type="SMART" id="SM00382">
    <property type="entry name" value="AAA"/>
    <property type="match status" value="4"/>
</dbReference>
<feature type="domain" description="ABC transmembrane type-1" evidence="11">
    <location>
        <begin position="1409"/>
        <end position="1669"/>
    </location>
</feature>
<dbReference type="Proteomes" id="UP000494163">
    <property type="component" value="Chromosome 3R"/>
</dbReference>
<feature type="transmembrane region" description="Helical" evidence="9">
    <location>
        <begin position="132"/>
        <end position="149"/>
    </location>
</feature>
<dbReference type="OMA" id="VFELNWP"/>
<dbReference type="GO" id="GO:0016020">
    <property type="term" value="C:membrane"/>
    <property type="evidence" value="ECO:0007669"/>
    <property type="project" value="UniProtKB-SubCell"/>
</dbReference>
<dbReference type="GO" id="GO:0005524">
    <property type="term" value="F:ATP binding"/>
    <property type="evidence" value="ECO:0007669"/>
    <property type="project" value="UniProtKB-KW"/>
</dbReference>
<dbReference type="InterPro" id="IPR027417">
    <property type="entry name" value="P-loop_NTPase"/>
</dbReference>
<dbReference type="PROSITE" id="PS50893">
    <property type="entry name" value="ABC_TRANSPORTER_2"/>
    <property type="match status" value="4"/>
</dbReference>
<feature type="transmembrane region" description="Helical" evidence="9">
    <location>
        <begin position="1534"/>
        <end position="1553"/>
    </location>
</feature>
<feature type="domain" description="ABC transporter" evidence="10">
    <location>
        <begin position="1059"/>
        <end position="1294"/>
    </location>
</feature>
<dbReference type="InterPro" id="IPR050173">
    <property type="entry name" value="ABC_transporter_C-like"/>
</dbReference>
<name>A0A0M3QY52_DROBS</name>
<dbReference type="InterPro" id="IPR017871">
    <property type="entry name" value="ABC_transporter-like_CS"/>
</dbReference>
<dbReference type="FunFam" id="3.40.50.300:FF:000482">
    <property type="entry name" value="Multidrug resistance-associated protein member 4"/>
    <property type="match status" value="2"/>
</dbReference>
<feature type="transmembrane region" description="Helical" evidence="9">
    <location>
        <begin position="1434"/>
        <end position="1455"/>
    </location>
</feature>
<feature type="transmembrane region" description="Helical" evidence="9">
    <location>
        <begin position="2143"/>
        <end position="2165"/>
    </location>
</feature>
<feature type="domain" description="ABC transporter" evidence="10">
    <location>
        <begin position="433"/>
        <end position="656"/>
    </location>
</feature>
<evidence type="ECO:0000313" key="13">
    <source>
        <dbReference type="Proteomes" id="UP000494163"/>
    </source>
</evidence>
<evidence type="ECO:0000259" key="11">
    <source>
        <dbReference type="PROSITE" id="PS50929"/>
    </source>
</evidence>
<dbReference type="FunFam" id="3.40.50.300:FF:000163">
    <property type="entry name" value="Multidrug resistance-associated protein member 4"/>
    <property type="match status" value="2"/>
</dbReference>
<dbReference type="InterPro" id="IPR011527">
    <property type="entry name" value="ABC1_TM_dom"/>
</dbReference>
<evidence type="ECO:0000256" key="3">
    <source>
        <dbReference type="ARBA" id="ARBA00022692"/>
    </source>
</evidence>
<dbReference type="SUPFAM" id="SSF90123">
    <property type="entry name" value="ABC transporter transmembrane region"/>
    <property type="match status" value="4"/>
</dbReference>
<feature type="transmembrane region" description="Helical" evidence="9">
    <location>
        <begin position="234"/>
        <end position="252"/>
    </location>
</feature>
<dbReference type="SUPFAM" id="SSF52540">
    <property type="entry name" value="P-loop containing nucleoside triphosphate hydrolases"/>
    <property type="match status" value="4"/>
</dbReference>
<dbReference type="EMBL" id="CP012526">
    <property type="protein sequence ID" value="ALC47073.1"/>
    <property type="molecule type" value="Genomic_DNA"/>
</dbReference>
<proteinExistence type="predicted"/>
<feature type="domain" description="ABC transmembrane type-1" evidence="11">
    <location>
        <begin position="2033"/>
        <end position="2312"/>
    </location>
</feature>
<feature type="transmembrane region" description="Helical" evidence="9">
    <location>
        <begin position="2256"/>
        <end position="2277"/>
    </location>
</feature>
<keyword evidence="4" id="KW-0547">Nucleotide-binding</keyword>
<dbReference type="PANTHER" id="PTHR24223">
    <property type="entry name" value="ATP-BINDING CASSETTE SUB-FAMILY C"/>
    <property type="match status" value="1"/>
</dbReference>
<comment type="subcellular location">
    <subcellularLocation>
        <location evidence="1">Membrane</location>
        <topology evidence="1">Multi-pass membrane protein</topology>
    </subcellularLocation>
</comment>
<feature type="transmembrane region" description="Helical" evidence="9">
    <location>
        <begin position="782"/>
        <end position="804"/>
    </location>
</feature>
<dbReference type="InterPro" id="IPR036640">
    <property type="entry name" value="ABC1_TM_sf"/>
</dbReference>
<feature type="transmembrane region" description="Helical" evidence="9">
    <location>
        <begin position="965"/>
        <end position="986"/>
    </location>
</feature>
<evidence type="ECO:0000256" key="5">
    <source>
        <dbReference type="ARBA" id="ARBA00022840"/>
    </source>
</evidence>
<evidence type="ECO:0000256" key="1">
    <source>
        <dbReference type="ARBA" id="ARBA00004141"/>
    </source>
</evidence>
<feature type="transmembrane region" description="Helical" evidence="9">
    <location>
        <begin position="206"/>
        <end position="228"/>
    </location>
</feature>
<feature type="transmembrane region" description="Helical" evidence="9">
    <location>
        <begin position="335"/>
        <end position="356"/>
    </location>
</feature>
<dbReference type="PROSITE" id="PS50929">
    <property type="entry name" value="ABC_TM1F"/>
    <property type="match status" value="4"/>
</dbReference>
<dbReference type="InterPro" id="IPR003439">
    <property type="entry name" value="ABC_transporter-like_ATP-bd"/>
</dbReference>
<feature type="transmembrane region" description="Helical" evidence="9">
    <location>
        <begin position="84"/>
        <end position="103"/>
    </location>
</feature>
<dbReference type="InterPro" id="IPR003593">
    <property type="entry name" value="AAA+_ATPase"/>
</dbReference>
<reference evidence="12 13" key="1">
    <citation type="submission" date="2015-08" db="EMBL/GenBank/DDBJ databases">
        <title>Ancestral chromatin configuration constrains chromatin evolution on differentiating sex chromosomes in Drosophila.</title>
        <authorList>
            <person name="Zhou Q."/>
            <person name="Bachtrog D."/>
        </authorList>
    </citation>
    <scope>NUCLEOTIDE SEQUENCE [LARGE SCALE GENOMIC DNA]</scope>
    <source>
        <tissue evidence="12">Whole larvae</tissue>
    </source>
</reference>
<evidence type="ECO:0000259" key="10">
    <source>
        <dbReference type="PROSITE" id="PS50893"/>
    </source>
</evidence>
<evidence type="ECO:0000256" key="4">
    <source>
        <dbReference type="ARBA" id="ARBA00022741"/>
    </source>
</evidence>
<feature type="transmembrane region" description="Helical" evidence="9">
    <location>
        <begin position="1629"/>
        <end position="1654"/>
    </location>
</feature>
<sequence length="2613" mass="293665">MQTIKADELPENPVESTNFLSELMFCFAMPVLFKGRKKTLEQTDLYRPLKAHKSDTLGERLCTAWENEVEQRSIKKLPPRLGRVMMKVFGWPMFVTGVLLALQEFLTKVTQPICLFGIMSYFAGVDRDPVRAQLYAAGLIAGSVLSVSFGHPYMLGLLHLGMKMRVALCSLVYRKALRLSRTSLGDTTIGQVVNLLSNDVGRFDTVLINVHYLWLAPLELILVTYFMFEQIEVSALFGVAVMLLFLPLQAYLGKKTSVLRLRTALRTDERVRMMNEIISGIQVIKMYAWEKPFGKLIELTRIKDMIFIKQVNYIRGVLISFAMFLSRIFTFASLVGYVLLGHVLTAEKAFFITAYYNILRRSVTMFFPQGIGQFAELLVSIKRLETFMHREETRIPDKSIELNLNDKDKQPETIKNHGNGDEPKVNDNDESLIEFSHFHAKWNSEATEHTLEDINLKLTRRQLVAVIGPVGAGKSSLIQSILGELPAEQGSLKVNGRFSYASQEPWLFTGTVRQNILFGLALDKHRYRTVVKKCALERDFELLPHGDKTIVGERGASLSGGQKARISLARAVYRRADIYLLDDPLSAVDTHVGRHLFDQCMRGYLRSDLVLLVTHQLQFLEQADLIVIMNNGKISAMGTYASMKRSGLDFAQLLTDPNKSEEAADDNESLAGDIWDRVSMSSRSRRDSKGSRQTLRNESFSSLSSMTDSLTQDVAPQETRVEGKIGLGLYKEYLAAGSGWLVISFMVFLCLGTQIVGSAADVFLSYWQNKNIAASSTDQMDLYYFTALNLAVIIFTLVRTLLFYKLAMRSSTQLHNAMFRGITRAAMYFFNTNPSGRILNRFSKDLGQIDELLPTIMLDVVQIFLTLTGIIVVICITNPYYLILTLALGIIFYYIREFYLKTSRDVKRLEAVARSPIYSHLSASLNGLPTIRALGAQKALINEFDNLQDLHSSGYYSFLSTNRAFGYYLDCFCSLYIVIIILNYFINPPENSGEVGLAITQAMGMTGMVQWGMRQSAELENTMTSVERVVEYDEIEPEGEYESKPDKKPANTWPEEGKIIADDLSLRYFPDPQSKYVLKSLNFEIRPMEKVGIVGRTGAGKSSLINALFRLSYNDGSILIDSRDTNELGLHDLRSKISIIPQEPVLFSGSMRYNLDPFEEYSDAKLWDALEEVKLKPVISELPSGLQSKISEGGTNFSVGQRQLVCLARAILRENRILVMDEATANVDPQTDALIQATIRNKFRECTVLTIAHRLNTIMDSDKVLVMDAGQLVEFGAPYELLTQSESKIFHSMVMETGHASFDSLLKVAEKNPRERSNPFSELMLCFVFPVLLKGQKKKLEHTDLYRPLKQHLSDTLGDRLSAAWDVEVTTRAEIKKPPRLGRVMMRVFGWHLVITGVLLGAKEFLTKVTQPICLFGIMAYFSGEDEDPVKAQLYALGLMLGSLCTVLSGHPFMLGLMHLGMKMRVALCSLIYRKALRLNRTSLGDTSIGQVVNLLSNDVGRFDSVLANVHYLWLAPLELVAVTYLMYEKIGVAALFGVAVMLFFLPVQAFLAKKTLGLRLITALRTDERVRMMNEIISGIQVIKMYAWEQPFSKLVELTRCKEMGCIKSVNYIRGVLISFGMCLSRTFTFASLVGYVLLGHILTAGEAFYITAYYNLLRRTVTQFFPLAIVQFAEIIVSIKRLETFMHREEIRTHAMFHIDKGFIKDPLKLENETETLIEINDFKAKWNSEATEHTLADINLKLTRRQLVAVIGPVGAGKSSLIQSILGELPAEQGSLKVNGRFSYASQEPWLFTGTVRQNILFGLALNKHRYRTVVKKCALERDFELLPHGDKTIVGERGASLSGGQKARISLARAVYRRADIYLLDDPLSAVDTHVGHHLFDQCMRNYLKSELVVLVTHQLQFLEHADLIVIMEKGKISAMGTYASMMRSGLDFAQLLMNPNKSDEAAKDNVSVAGDIAEDTHSTVRKRLISHISRQNSCTDSISSIGSLAESISQLPSMGAPEARVEGNVGLGLYREYFTAGSGWPMIIFMIVLCIGTQVVVSSADVFLSYWVDKNKNGTSIESDTIDIYYFTALNVAAIALIVLRPVIFYAMAMRSSTKLHRAMFRGIIRAAMYFFHTNPSGRILNRFSKDLGQIDEFLPTLMLEVMQLFLLLVGIVVVICITNPYYMILTLILGVIFYYIREFYLNASRDVKRLEAVARSPVYSHLTASLNGLSTIRALSAEKSLIAEFDNLQDLHSSGYYTFLATSRAFGYYTDFFCTLYTIIIVINYFINPPTKPGEVGLAITQVMSLAGMVQYGMMQSAELDTTMTAVERILEYDEIEPEGEYESKPDKKPPNTWPEEGKIIADDLSLRYFPDPQSKYVLKSLNFEIRPMEKVGIVGRTGAGKSSLINALFRLSYNDGSILIDSRDTNELGLHDLRSKISIIPQEPVLFSGSMRYNLDPFEEYSDAKLWDALEEVKLKPVISELPSGLQSKISEGGTNFSVGQRQLVCLARAILRENRILVMDEATANVDPQTDALIQATIRNKFRECTVLTIAHRLNTIMDSDKVLVMDAGQLVEFGAPYELLTQSESKIFHSMVMETGHASFESLLKVAEKAYLAADKSNTL</sequence>
<feature type="transmembrane region" description="Helical" evidence="9">
    <location>
        <begin position="2029"/>
        <end position="2053"/>
    </location>
</feature>
<evidence type="ECO:0000313" key="12">
    <source>
        <dbReference type="EMBL" id="ALC47073.1"/>
    </source>
</evidence>
<feature type="region of interest" description="Disordered" evidence="8">
    <location>
        <begin position="681"/>
        <end position="714"/>
    </location>
</feature>
<feature type="domain" description="ABC transporter" evidence="10">
    <location>
        <begin position="2350"/>
        <end position="2585"/>
    </location>
</feature>
<dbReference type="GO" id="GO:0016887">
    <property type="term" value="F:ATP hydrolysis activity"/>
    <property type="evidence" value="ECO:0007669"/>
    <property type="project" value="InterPro"/>
</dbReference>
<dbReference type="Gene3D" id="1.20.1560.10">
    <property type="entry name" value="ABC transporter type 1, transmembrane domain"/>
    <property type="match status" value="4"/>
</dbReference>
<dbReference type="OrthoDB" id="6500128at2759"/>
<keyword evidence="3 9" id="KW-0812">Transmembrane</keyword>
<dbReference type="Gene3D" id="3.40.50.300">
    <property type="entry name" value="P-loop containing nucleotide triphosphate hydrolases"/>
    <property type="match status" value="4"/>
</dbReference>
<feature type="transmembrane region" description="Helical" evidence="9">
    <location>
        <begin position="2073"/>
        <end position="2097"/>
    </location>
</feature>
<accession>A0A0M3QY52</accession>
<protein>
    <submittedName>
        <fullName evidence="12">CG9270</fullName>
    </submittedName>
</protein>
<feature type="transmembrane region" description="Helical" evidence="9">
    <location>
        <begin position="880"/>
        <end position="899"/>
    </location>
</feature>
<dbReference type="Pfam" id="PF00005">
    <property type="entry name" value="ABC_tran"/>
    <property type="match status" value="4"/>
</dbReference>
<keyword evidence="7 9" id="KW-0472">Membrane</keyword>
<feature type="domain" description="ABC transmembrane type-1" evidence="11">
    <location>
        <begin position="745"/>
        <end position="1021"/>
    </location>
</feature>
<keyword evidence="13" id="KW-1185">Reference proteome</keyword>
<feature type="transmembrane region" description="Helical" evidence="9">
    <location>
        <begin position="852"/>
        <end position="874"/>
    </location>
</feature>
<evidence type="ECO:0000256" key="8">
    <source>
        <dbReference type="SAM" id="MobiDB-lite"/>
    </source>
</evidence>
<keyword evidence="5" id="KW-0067">ATP-binding</keyword>
<feature type="region of interest" description="Disordered" evidence="8">
    <location>
        <begin position="406"/>
        <end position="426"/>
    </location>
</feature>
<dbReference type="SMR" id="A0A0M3QY52"/>
<feature type="transmembrane region" description="Helical" evidence="9">
    <location>
        <begin position="1512"/>
        <end position="1528"/>
    </location>
</feature>
<dbReference type="CDD" id="cd03250">
    <property type="entry name" value="ABCC_MRP_domain1"/>
    <property type="match status" value="2"/>
</dbReference>
<keyword evidence="6 9" id="KW-1133">Transmembrane helix</keyword>
<dbReference type="CDD" id="cd03244">
    <property type="entry name" value="ABCC_MRP_domain2"/>
    <property type="match status" value="2"/>
</dbReference>
<dbReference type="STRING" id="30019.A0A0M3QY52"/>
<dbReference type="Pfam" id="PF00664">
    <property type="entry name" value="ABC_membrane"/>
    <property type="match status" value="4"/>
</dbReference>
<organism evidence="12 13">
    <name type="scientific">Drosophila busckii</name>
    <name type="common">Fruit fly</name>
    <dbReference type="NCBI Taxonomy" id="30019"/>
    <lineage>
        <taxon>Eukaryota</taxon>
        <taxon>Metazoa</taxon>
        <taxon>Ecdysozoa</taxon>
        <taxon>Arthropoda</taxon>
        <taxon>Hexapoda</taxon>
        <taxon>Insecta</taxon>
        <taxon>Pterygota</taxon>
        <taxon>Neoptera</taxon>
        <taxon>Endopterygota</taxon>
        <taxon>Diptera</taxon>
        <taxon>Brachycera</taxon>
        <taxon>Muscomorpha</taxon>
        <taxon>Ephydroidea</taxon>
        <taxon>Drosophilidae</taxon>
        <taxon>Drosophila</taxon>
    </lineage>
</organism>
<evidence type="ECO:0000256" key="7">
    <source>
        <dbReference type="ARBA" id="ARBA00023136"/>
    </source>
</evidence>
<evidence type="ECO:0000256" key="2">
    <source>
        <dbReference type="ARBA" id="ARBA00022448"/>
    </source>
</evidence>
<feature type="transmembrane region" description="Helical" evidence="9">
    <location>
        <begin position="740"/>
        <end position="767"/>
    </location>
</feature>
<feature type="compositionally biased region" description="Low complexity" evidence="8">
    <location>
        <begin position="699"/>
        <end position="711"/>
    </location>
</feature>
<evidence type="ECO:0000256" key="6">
    <source>
        <dbReference type="ARBA" id="ARBA00022989"/>
    </source>
</evidence>
<feature type="transmembrane region" description="Helical" evidence="9">
    <location>
        <begin position="311"/>
        <end position="329"/>
    </location>
</feature>
<evidence type="ECO:0000256" key="9">
    <source>
        <dbReference type="SAM" id="Phobius"/>
    </source>
</evidence>
<keyword evidence="2" id="KW-0813">Transport</keyword>
<feature type="domain" description="ABC transporter" evidence="10">
    <location>
        <begin position="1720"/>
        <end position="1943"/>
    </location>
</feature>
<dbReference type="FunFam" id="1.20.1560.10:FF:000014">
    <property type="entry name" value="Multidrug resistance-associated protein member 4"/>
    <property type="match status" value="2"/>
</dbReference>
<dbReference type="PANTHER" id="PTHR24223:SF448">
    <property type="entry name" value="FI20146P1-RELATED"/>
    <property type="match status" value="1"/>
</dbReference>